<reference evidence="14 15" key="1">
    <citation type="submission" date="2019-06" db="EMBL/GenBank/DDBJ databases">
        <title>Description of Kitasatospora acidophila sp. nov. isolated from pine grove soil, and reclassification of Streptomyces novaecaesareae to Kitasatospora novaeceasareae comb. nov.</title>
        <authorList>
            <person name="Kim M.J."/>
        </authorList>
    </citation>
    <scope>NUCLEOTIDE SEQUENCE [LARGE SCALE GENOMIC DNA]</scope>
    <source>
        <strain evidence="14 15">MMS16-CNU292</strain>
    </source>
</reference>
<organism evidence="14 15">
    <name type="scientific">Kitasatospora acidiphila</name>
    <dbReference type="NCBI Taxonomy" id="2567942"/>
    <lineage>
        <taxon>Bacteria</taxon>
        <taxon>Bacillati</taxon>
        <taxon>Actinomycetota</taxon>
        <taxon>Actinomycetes</taxon>
        <taxon>Kitasatosporales</taxon>
        <taxon>Streptomycetaceae</taxon>
        <taxon>Kitasatospora</taxon>
    </lineage>
</organism>
<comment type="caution">
    <text evidence="14">The sequence shown here is derived from an EMBL/GenBank/DDBJ whole genome shotgun (WGS) entry which is preliminary data.</text>
</comment>
<evidence type="ECO:0000256" key="3">
    <source>
        <dbReference type="ARBA" id="ARBA00011983"/>
    </source>
</evidence>
<dbReference type="AlphaFoldDB" id="A0A540W6V2"/>
<dbReference type="EMBL" id="VIGB01000003">
    <property type="protein sequence ID" value="TQF04746.1"/>
    <property type="molecule type" value="Genomic_DNA"/>
</dbReference>
<evidence type="ECO:0000256" key="2">
    <source>
        <dbReference type="ARBA" id="ARBA00011245"/>
    </source>
</evidence>
<evidence type="ECO:0000313" key="15">
    <source>
        <dbReference type="Proteomes" id="UP000319103"/>
    </source>
</evidence>
<proteinExistence type="predicted"/>
<dbReference type="InterPro" id="IPR024906">
    <property type="entry name" value="Eno_Rdtase_FAD-bd_dom"/>
</dbReference>
<keyword evidence="9" id="KW-0275">Fatty acid biosynthesis</keyword>
<feature type="domain" description="Trans-2-enoyl-CoA reductase-like NAD(P)H binding" evidence="13">
    <location>
        <begin position="6"/>
        <end position="81"/>
    </location>
</feature>
<evidence type="ECO:0000259" key="12">
    <source>
        <dbReference type="Pfam" id="PF12241"/>
    </source>
</evidence>
<dbReference type="GO" id="GO:0051287">
    <property type="term" value="F:NAD binding"/>
    <property type="evidence" value="ECO:0007669"/>
    <property type="project" value="TreeGrafter"/>
</dbReference>
<feature type="domain" description="Enoyl reductase FAD binding" evidence="11">
    <location>
        <begin position="327"/>
        <end position="389"/>
    </location>
</feature>
<comment type="subunit">
    <text evidence="2">Monomer.</text>
</comment>
<sequence>MTTREIAPKGRGYLILNSHPTGCATTVERMWESIPARKPDGTAPTVLLLGASAGYGLAILLAGLRRHGIRGIGVAYEAPETERRTASAGWYRTAAAAGLAAANGNDFEFVNADAFSADAKAEVLDRIATKLGPVDYLIYSLAAPRRTDPETGAVYHSVIKPLGQPYQAPSLEFEDTTARVGTVSLAQADEEEHLATVKVMGGEDWEMWVEALAGRGLLADDFTTVALTYVGSELTAPVYRQGTIGAAKEHLERTAAALNDTVLADGAGRAYTVVAGAAVTQASTAIPSIALYTSLLRNVLGPEGWRTTADQAVDLWEQLSGARPLELDDKGRIRLDGWELDEGAQERVRKLWEDPAGVLTGDPSGPMWFYGQFRELYGWDVPGIGYAGPVETAVPWPDSQP</sequence>
<keyword evidence="7" id="KW-0520">NAD</keyword>
<dbReference type="Pfam" id="PF07055">
    <property type="entry name" value="Eno-Rase_FAD_bd"/>
    <property type="match status" value="1"/>
</dbReference>
<dbReference type="SUPFAM" id="SSF51735">
    <property type="entry name" value="NAD(P)-binding Rossmann-fold domains"/>
    <property type="match status" value="1"/>
</dbReference>
<evidence type="ECO:0000259" key="11">
    <source>
        <dbReference type="Pfam" id="PF07055"/>
    </source>
</evidence>
<dbReference type="OrthoDB" id="9802260at2"/>
<comment type="catalytic activity">
    <reaction evidence="10">
        <text>a 2,3-saturated acyl-CoA + NAD(+) = a (2E)-enoyl-CoA + NADH + H(+)</text>
        <dbReference type="Rhea" id="RHEA:18177"/>
        <dbReference type="ChEBI" id="CHEBI:15378"/>
        <dbReference type="ChEBI" id="CHEBI:57540"/>
        <dbReference type="ChEBI" id="CHEBI:57945"/>
        <dbReference type="ChEBI" id="CHEBI:58856"/>
        <dbReference type="ChEBI" id="CHEBI:65111"/>
        <dbReference type="EC" id="1.3.1.44"/>
    </reaction>
</comment>
<dbReference type="Gene3D" id="3.40.50.720">
    <property type="entry name" value="NAD(P)-binding Rossmann-like Domain"/>
    <property type="match status" value="1"/>
</dbReference>
<dbReference type="Proteomes" id="UP000319103">
    <property type="component" value="Unassembled WGS sequence"/>
</dbReference>
<keyword evidence="15" id="KW-1185">Reference proteome</keyword>
<protein>
    <recommendedName>
        <fullName evidence="3">trans-2-enoyl-CoA reductase (NAD(+))</fullName>
        <ecNumber evidence="3">1.3.1.44</ecNumber>
    </recommendedName>
</protein>
<evidence type="ECO:0000313" key="14">
    <source>
        <dbReference type="EMBL" id="TQF04746.1"/>
    </source>
</evidence>
<dbReference type="EC" id="1.3.1.44" evidence="3"/>
<dbReference type="PANTHER" id="PTHR37480">
    <property type="entry name" value="ENOYL-[ACYL-CARRIER-PROTEIN] REDUCTASE [NADH]"/>
    <property type="match status" value="1"/>
</dbReference>
<evidence type="ECO:0000256" key="7">
    <source>
        <dbReference type="ARBA" id="ARBA00023027"/>
    </source>
</evidence>
<dbReference type="GO" id="GO:0050343">
    <property type="term" value="F:trans-2-enoyl-CoA reductase (NADH) activity"/>
    <property type="evidence" value="ECO:0007669"/>
    <property type="project" value="UniProtKB-EC"/>
</dbReference>
<comment type="pathway">
    <text evidence="1">Lipid metabolism.</text>
</comment>
<keyword evidence="5" id="KW-0276">Fatty acid metabolism</keyword>
<dbReference type="InterPro" id="IPR050048">
    <property type="entry name" value="FabV-like_NADH_b"/>
</dbReference>
<gene>
    <name evidence="14" type="ORF">E6W39_24135</name>
</gene>
<evidence type="ECO:0000259" key="13">
    <source>
        <dbReference type="Pfam" id="PF12242"/>
    </source>
</evidence>
<dbReference type="InterPro" id="IPR024910">
    <property type="entry name" value="Enoyl-CoA_Rdtase_cat_dom"/>
</dbReference>
<feature type="domain" description="Trans-2-enoyl-CoA reductase catalytic" evidence="12">
    <location>
        <begin position="84"/>
        <end position="317"/>
    </location>
</feature>
<dbReference type="GO" id="GO:0004318">
    <property type="term" value="F:enoyl-[acyl-carrier-protein] reductase (NADH) activity"/>
    <property type="evidence" value="ECO:0007669"/>
    <property type="project" value="TreeGrafter"/>
</dbReference>
<evidence type="ECO:0000256" key="1">
    <source>
        <dbReference type="ARBA" id="ARBA00005189"/>
    </source>
</evidence>
<dbReference type="Pfam" id="PF12242">
    <property type="entry name" value="Eno-Rase_NADH_b"/>
    <property type="match status" value="1"/>
</dbReference>
<dbReference type="InterPro" id="IPR010758">
    <property type="entry name" value="Trans-2-enoyl-CoA_reductase"/>
</dbReference>
<evidence type="ECO:0000256" key="5">
    <source>
        <dbReference type="ARBA" id="ARBA00022832"/>
    </source>
</evidence>
<dbReference type="RefSeq" id="WP_141635301.1">
    <property type="nucleotide sequence ID" value="NZ_VIGB01000003.1"/>
</dbReference>
<evidence type="ECO:0000256" key="6">
    <source>
        <dbReference type="ARBA" id="ARBA00023002"/>
    </source>
</evidence>
<dbReference type="InterPro" id="IPR036291">
    <property type="entry name" value="NAD(P)-bd_dom_sf"/>
</dbReference>
<evidence type="ECO:0000256" key="10">
    <source>
        <dbReference type="ARBA" id="ARBA00048302"/>
    </source>
</evidence>
<name>A0A540W6V2_9ACTN</name>
<dbReference type="PANTHER" id="PTHR37480:SF1">
    <property type="entry name" value="ENOYL-[ACYL-CARRIER-PROTEIN] REDUCTASE [NADH]"/>
    <property type="match status" value="1"/>
</dbReference>
<keyword evidence="6" id="KW-0560">Oxidoreductase</keyword>
<evidence type="ECO:0000256" key="4">
    <source>
        <dbReference type="ARBA" id="ARBA00022516"/>
    </source>
</evidence>
<accession>A0A540W6V2</accession>
<keyword evidence="8" id="KW-0443">Lipid metabolism</keyword>
<keyword evidence="4" id="KW-0444">Lipid biosynthesis</keyword>
<evidence type="ECO:0000256" key="9">
    <source>
        <dbReference type="ARBA" id="ARBA00023160"/>
    </source>
</evidence>
<dbReference type="GO" id="GO:0006633">
    <property type="term" value="P:fatty acid biosynthetic process"/>
    <property type="evidence" value="ECO:0007669"/>
    <property type="project" value="UniProtKB-KW"/>
</dbReference>
<dbReference type="Pfam" id="PF12241">
    <property type="entry name" value="Enoyl_reductase"/>
    <property type="match status" value="1"/>
</dbReference>
<evidence type="ECO:0000256" key="8">
    <source>
        <dbReference type="ARBA" id="ARBA00023098"/>
    </source>
</evidence>